<dbReference type="OrthoDB" id="2352272at2"/>
<organism evidence="8 9">
    <name type="scientific">Litorivicinus lipolyticus</name>
    <dbReference type="NCBI Taxonomy" id="418701"/>
    <lineage>
        <taxon>Bacteria</taxon>
        <taxon>Pseudomonadati</taxon>
        <taxon>Pseudomonadota</taxon>
        <taxon>Gammaproteobacteria</taxon>
        <taxon>Oceanospirillales</taxon>
        <taxon>Litorivicinaceae</taxon>
        <taxon>Litorivicinus</taxon>
    </lineage>
</organism>
<dbReference type="InterPro" id="IPR000620">
    <property type="entry name" value="EamA_dom"/>
</dbReference>
<proteinExistence type="inferred from homology"/>
<reference evidence="8 9" key="1">
    <citation type="submission" date="2019-11" db="EMBL/GenBank/DDBJ databases">
        <authorList>
            <person name="Khan S.A."/>
            <person name="Jeon C.O."/>
            <person name="Chun B.H."/>
        </authorList>
    </citation>
    <scope>NUCLEOTIDE SEQUENCE [LARGE SCALE GENOMIC DNA]</scope>
    <source>
        <strain evidence="8 9">IMCC 1097</strain>
    </source>
</reference>
<feature type="transmembrane region" description="Helical" evidence="6">
    <location>
        <begin position="270"/>
        <end position="288"/>
    </location>
</feature>
<keyword evidence="4 6" id="KW-1133">Transmembrane helix</keyword>
<dbReference type="PANTHER" id="PTHR32322">
    <property type="entry name" value="INNER MEMBRANE TRANSPORTER"/>
    <property type="match status" value="1"/>
</dbReference>
<evidence type="ECO:0000256" key="3">
    <source>
        <dbReference type="ARBA" id="ARBA00022692"/>
    </source>
</evidence>
<dbReference type="AlphaFoldDB" id="A0A5Q2QDZ8"/>
<feature type="transmembrane region" description="Helical" evidence="6">
    <location>
        <begin position="66"/>
        <end position="83"/>
    </location>
</feature>
<evidence type="ECO:0000256" key="2">
    <source>
        <dbReference type="ARBA" id="ARBA00007362"/>
    </source>
</evidence>
<dbReference type="InterPro" id="IPR050638">
    <property type="entry name" value="AA-Vitamin_Transporters"/>
</dbReference>
<evidence type="ECO:0000256" key="5">
    <source>
        <dbReference type="ARBA" id="ARBA00023136"/>
    </source>
</evidence>
<feature type="transmembrane region" description="Helical" evidence="6">
    <location>
        <begin position="120"/>
        <end position="139"/>
    </location>
</feature>
<keyword evidence="5 6" id="KW-0472">Membrane</keyword>
<dbReference type="EMBL" id="CP045871">
    <property type="protein sequence ID" value="QGG79245.1"/>
    <property type="molecule type" value="Genomic_DNA"/>
</dbReference>
<feature type="domain" description="EamA" evidence="7">
    <location>
        <begin position="154"/>
        <end position="287"/>
    </location>
</feature>
<evidence type="ECO:0000313" key="8">
    <source>
        <dbReference type="EMBL" id="QGG79245.1"/>
    </source>
</evidence>
<dbReference type="KEGG" id="llp:GH975_01175"/>
<dbReference type="RefSeq" id="WP_153712749.1">
    <property type="nucleotide sequence ID" value="NZ_CP045871.1"/>
</dbReference>
<evidence type="ECO:0000256" key="6">
    <source>
        <dbReference type="SAM" id="Phobius"/>
    </source>
</evidence>
<feature type="transmembrane region" description="Helical" evidence="6">
    <location>
        <begin position="89"/>
        <end position="108"/>
    </location>
</feature>
<dbReference type="InterPro" id="IPR037185">
    <property type="entry name" value="EmrE-like"/>
</dbReference>
<protein>
    <submittedName>
        <fullName evidence="8">EamA family transporter</fullName>
    </submittedName>
</protein>
<feature type="transmembrane region" description="Helical" evidence="6">
    <location>
        <begin position="35"/>
        <end position="54"/>
    </location>
</feature>
<sequence length="291" mass="31857">MRPHDKSLFLLTVLIWGSTWYAIKFQLGTVDPMVSVAWRFLAAAALMLLGCRLFGLSLRLRGRQHLWVLAQGVTLFSVNYALFYIATGYLTSGLIAVMFSTMVIWNAFGARVFLKVPVPLRVVVGGIVGFCGLSLLFMPDIFNLAYGPAEVGALLICVVATVCASTGNIINARNQKAGIGLMAGNAWGMLYGGLFTLALCLFWGKPLVFDFRADYVVSFAYLVVFGSIVAFAAYMKIIRDWGAERAAFSTLLFPVVALAISTVFEDYQWTLEAVMGSALVVFGNYMALRKV</sequence>
<name>A0A5Q2QDZ8_9GAMM</name>
<accession>A0A5Q2QDZ8</accession>
<evidence type="ECO:0000259" key="7">
    <source>
        <dbReference type="Pfam" id="PF00892"/>
    </source>
</evidence>
<feature type="transmembrane region" description="Helical" evidence="6">
    <location>
        <begin position="182"/>
        <end position="204"/>
    </location>
</feature>
<feature type="transmembrane region" description="Helical" evidence="6">
    <location>
        <begin position="151"/>
        <end position="170"/>
    </location>
</feature>
<keyword evidence="9" id="KW-1185">Reference proteome</keyword>
<dbReference type="Proteomes" id="UP000388235">
    <property type="component" value="Chromosome"/>
</dbReference>
<feature type="transmembrane region" description="Helical" evidence="6">
    <location>
        <begin position="216"/>
        <end position="234"/>
    </location>
</feature>
<evidence type="ECO:0000313" key="9">
    <source>
        <dbReference type="Proteomes" id="UP000388235"/>
    </source>
</evidence>
<keyword evidence="3 6" id="KW-0812">Transmembrane</keyword>
<evidence type="ECO:0000256" key="4">
    <source>
        <dbReference type="ARBA" id="ARBA00022989"/>
    </source>
</evidence>
<dbReference type="SUPFAM" id="SSF103481">
    <property type="entry name" value="Multidrug resistance efflux transporter EmrE"/>
    <property type="match status" value="2"/>
</dbReference>
<dbReference type="GO" id="GO:0016020">
    <property type="term" value="C:membrane"/>
    <property type="evidence" value="ECO:0007669"/>
    <property type="project" value="UniProtKB-SubCell"/>
</dbReference>
<feature type="transmembrane region" description="Helical" evidence="6">
    <location>
        <begin position="246"/>
        <end position="264"/>
    </location>
</feature>
<dbReference type="PANTHER" id="PTHR32322:SF2">
    <property type="entry name" value="EAMA DOMAIN-CONTAINING PROTEIN"/>
    <property type="match status" value="1"/>
</dbReference>
<feature type="domain" description="EamA" evidence="7">
    <location>
        <begin position="8"/>
        <end position="137"/>
    </location>
</feature>
<feature type="transmembrane region" description="Helical" evidence="6">
    <location>
        <begin position="7"/>
        <end position="23"/>
    </location>
</feature>
<evidence type="ECO:0000256" key="1">
    <source>
        <dbReference type="ARBA" id="ARBA00004141"/>
    </source>
</evidence>
<comment type="similarity">
    <text evidence="2">Belongs to the EamA transporter family.</text>
</comment>
<comment type="subcellular location">
    <subcellularLocation>
        <location evidence="1">Membrane</location>
        <topology evidence="1">Multi-pass membrane protein</topology>
    </subcellularLocation>
</comment>
<gene>
    <name evidence="8" type="ORF">GH975_01175</name>
</gene>
<dbReference type="Pfam" id="PF00892">
    <property type="entry name" value="EamA"/>
    <property type="match status" value="2"/>
</dbReference>